<dbReference type="Proteomes" id="UP000327011">
    <property type="component" value="Unassembled WGS sequence"/>
</dbReference>
<organism evidence="4 5">
    <name type="scientific">Microbispora cellulosiformans</name>
    <dbReference type="NCBI Taxonomy" id="2614688"/>
    <lineage>
        <taxon>Bacteria</taxon>
        <taxon>Bacillati</taxon>
        <taxon>Actinomycetota</taxon>
        <taxon>Actinomycetes</taxon>
        <taxon>Streptosporangiales</taxon>
        <taxon>Streptosporangiaceae</taxon>
        <taxon>Microbispora</taxon>
    </lineage>
</organism>
<feature type="chain" id="PRO_5023940853" description="ARB-07466-like C-terminal domain-containing protein" evidence="2">
    <location>
        <begin position="28"/>
        <end position="313"/>
    </location>
</feature>
<evidence type="ECO:0000313" key="5">
    <source>
        <dbReference type="Proteomes" id="UP000327011"/>
    </source>
</evidence>
<keyword evidence="2" id="KW-0732">Signal</keyword>
<dbReference type="Gene3D" id="1.10.287.1490">
    <property type="match status" value="1"/>
</dbReference>
<comment type="caution">
    <text evidence="4">The sequence shown here is derived from an EMBL/GenBank/DDBJ whole genome shotgun (WGS) entry which is preliminary data.</text>
</comment>
<evidence type="ECO:0000256" key="1">
    <source>
        <dbReference type="SAM" id="Coils"/>
    </source>
</evidence>
<dbReference type="Pfam" id="PF26571">
    <property type="entry name" value="VldE"/>
    <property type="match status" value="1"/>
</dbReference>
<gene>
    <name evidence="4" type="ORF">F5972_19910</name>
</gene>
<dbReference type="AlphaFoldDB" id="A0A5J5K1U9"/>
<feature type="coiled-coil region" evidence="1">
    <location>
        <begin position="128"/>
        <end position="173"/>
    </location>
</feature>
<evidence type="ECO:0000256" key="2">
    <source>
        <dbReference type="SAM" id="SignalP"/>
    </source>
</evidence>
<feature type="signal peptide" evidence="2">
    <location>
        <begin position="1"/>
        <end position="27"/>
    </location>
</feature>
<feature type="coiled-coil region" evidence="1">
    <location>
        <begin position="33"/>
        <end position="81"/>
    </location>
</feature>
<dbReference type="EMBL" id="VYTZ01000007">
    <property type="protein sequence ID" value="KAA9376756.1"/>
    <property type="molecule type" value="Genomic_DNA"/>
</dbReference>
<proteinExistence type="predicted"/>
<evidence type="ECO:0000259" key="3">
    <source>
        <dbReference type="Pfam" id="PF26571"/>
    </source>
</evidence>
<protein>
    <recommendedName>
        <fullName evidence="3">ARB-07466-like C-terminal domain-containing protein</fullName>
    </recommendedName>
</protein>
<name>A0A5J5K1U9_9ACTN</name>
<reference evidence="4 5" key="1">
    <citation type="submission" date="2019-09" db="EMBL/GenBank/DDBJ databases">
        <title>Screening of Novel Bioactive Compounds from Soil-Associated.</title>
        <authorList>
            <person name="Gong X."/>
        </authorList>
    </citation>
    <scope>NUCLEOTIDE SEQUENCE [LARGE SCALE GENOMIC DNA]</scope>
    <source>
        <strain evidence="4 5">Gxj-6</strain>
    </source>
</reference>
<evidence type="ECO:0000313" key="4">
    <source>
        <dbReference type="EMBL" id="KAA9376756.1"/>
    </source>
</evidence>
<accession>A0A5J5K1U9</accession>
<feature type="domain" description="ARB-07466-like C-terminal" evidence="3">
    <location>
        <begin position="198"/>
        <end position="305"/>
    </location>
</feature>
<sequence length="313" mass="34115">MPRAFPLAAGVLTAAALVLGTAAGGTAAPKPTEKQLKKQLAGLQKKVDRLIADYNAKRVALAKARDDEAAARARVSRAEADYTATLDEVREFVRLRYQTDSVRVLPNLTVSAVAYQLKEEQAARLARVDEVRAERQKAAEAAKALTASLKSQAAEVAGQRREAEKLIDDIQDKIDRLVPIAPGRRASGSWAPELPAGADNITPRMRLMRSEVESHFDLGFPVGCYRAENSGEHPLGRACDFMMSSGGSMPSAQMQALGDSLAAWAIKNGPKLGVMYVIWRQRIYNLGHPGWRPMSDRGGVTANHYDHVHISMY</sequence>
<dbReference type="InterPro" id="IPR058593">
    <property type="entry name" value="ARB_07466-like_C"/>
</dbReference>
<keyword evidence="5" id="KW-1185">Reference proteome</keyword>
<keyword evidence="1" id="KW-0175">Coiled coil</keyword>